<dbReference type="InterPro" id="IPR027417">
    <property type="entry name" value="P-loop_NTPase"/>
</dbReference>
<dbReference type="SMART" id="SM00382">
    <property type="entry name" value="AAA"/>
    <property type="match status" value="1"/>
</dbReference>
<protein>
    <submittedName>
        <fullName evidence="5">Multidrug ABC transporter ATP-binding protein</fullName>
    </submittedName>
</protein>
<dbReference type="PROSITE" id="PS00211">
    <property type="entry name" value="ABC_TRANSPORTER_1"/>
    <property type="match status" value="1"/>
</dbReference>
<keyword evidence="2" id="KW-0547">Nucleotide-binding</keyword>
<dbReference type="InterPro" id="IPR003439">
    <property type="entry name" value="ABC_transporter-like_ATP-bd"/>
</dbReference>
<evidence type="ECO:0000256" key="3">
    <source>
        <dbReference type="ARBA" id="ARBA00022840"/>
    </source>
</evidence>
<evidence type="ECO:0000313" key="5">
    <source>
        <dbReference type="EMBL" id="BBP02404.1"/>
    </source>
</evidence>
<dbReference type="InterPro" id="IPR017871">
    <property type="entry name" value="ABC_transporter-like_CS"/>
</dbReference>
<dbReference type="Gene3D" id="3.40.50.300">
    <property type="entry name" value="P-loop containing nucleotide triphosphate hydrolases"/>
    <property type="match status" value="1"/>
</dbReference>
<evidence type="ECO:0000313" key="6">
    <source>
        <dbReference type="Proteomes" id="UP000463939"/>
    </source>
</evidence>
<dbReference type="PROSITE" id="PS50893">
    <property type="entry name" value="ABC_TRANSPORTER_2"/>
    <property type="match status" value="1"/>
</dbReference>
<dbReference type="InterPro" id="IPR003593">
    <property type="entry name" value="AAA+_ATPase"/>
</dbReference>
<dbReference type="KEGG" id="sniv:SFSGTM_31120"/>
<dbReference type="EMBL" id="AP021881">
    <property type="protein sequence ID" value="BBP02404.1"/>
    <property type="molecule type" value="Genomic_DNA"/>
</dbReference>
<evidence type="ECO:0000256" key="1">
    <source>
        <dbReference type="ARBA" id="ARBA00022475"/>
    </source>
</evidence>
<evidence type="ECO:0000256" key="2">
    <source>
        <dbReference type="ARBA" id="ARBA00022741"/>
    </source>
</evidence>
<keyword evidence="3 5" id="KW-0067">ATP-binding</keyword>
<dbReference type="Proteomes" id="UP000463939">
    <property type="component" value="Chromosome"/>
</dbReference>
<dbReference type="GO" id="GO:0005524">
    <property type="term" value="F:ATP binding"/>
    <property type="evidence" value="ECO:0007669"/>
    <property type="project" value="UniProtKB-KW"/>
</dbReference>
<dbReference type="PANTHER" id="PTHR43582">
    <property type="entry name" value="LINEARMYCIN RESISTANCE ATP-BINDING PROTEIN LNRL"/>
    <property type="match status" value="1"/>
</dbReference>
<dbReference type="PANTHER" id="PTHR43582:SF2">
    <property type="entry name" value="LINEARMYCIN RESISTANCE ATP-BINDING PROTEIN LNRL"/>
    <property type="match status" value="1"/>
</dbReference>
<keyword evidence="1" id="KW-0472">Membrane</keyword>
<evidence type="ECO:0000259" key="4">
    <source>
        <dbReference type="PROSITE" id="PS50893"/>
    </source>
</evidence>
<keyword evidence="1" id="KW-1003">Cell membrane</keyword>
<sequence>MLFLYHEERNPKESVIPDMNPTTPEKLDDFAIQTTALTRQFGRLTAVDHIVLQVKYGEIFGLLGANGAGKSTLIKMLTTLLPPTSGSAEVGGFNIIQAPGEVRRRIGYVSQLLSADGALTGFENLKLSARLYGLDAHNTKTRINDALSFMGLTESANKLVKTYSGGMIRRLELAQAMLHRPAILFLDEPTIGLDPVARHIVWDRLLDLRRDYGMTVLITTHDMEEAEILCDTLAILHAGKISIIGKPAELRAGLGETATMDEVFAHYAGGSIHESGSYNDVAKTRRTAHRLG</sequence>
<reference evidence="6" key="1">
    <citation type="submission" date="2019-11" db="EMBL/GenBank/DDBJ databases">
        <title>Isolation and characterization of a novel species in the genus Sulfuriferula.</title>
        <authorList>
            <person name="Mochizuki J."/>
            <person name="Kojima H."/>
            <person name="Fukui M."/>
        </authorList>
    </citation>
    <scope>NUCLEOTIDE SEQUENCE [LARGE SCALE GENOMIC DNA]</scope>
    <source>
        <strain evidence="6">SGTM</strain>
    </source>
</reference>
<feature type="domain" description="ABC transporter" evidence="4">
    <location>
        <begin position="32"/>
        <end position="263"/>
    </location>
</feature>
<name>A0A809RNP8_9PROT</name>
<dbReference type="SUPFAM" id="SSF52540">
    <property type="entry name" value="P-loop containing nucleoside triphosphate hydrolases"/>
    <property type="match status" value="1"/>
</dbReference>
<dbReference type="AlphaFoldDB" id="A0A809RNP8"/>
<dbReference type="Pfam" id="PF00005">
    <property type="entry name" value="ABC_tran"/>
    <property type="match status" value="1"/>
</dbReference>
<gene>
    <name evidence="5" type="ORF">SFSGTM_31120</name>
</gene>
<proteinExistence type="predicted"/>
<accession>A0A809RNP8</accession>
<dbReference type="GO" id="GO:0016887">
    <property type="term" value="F:ATP hydrolysis activity"/>
    <property type="evidence" value="ECO:0007669"/>
    <property type="project" value="InterPro"/>
</dbReference>
<keyword evidence="6" id="KW-1185">Reference proteome</keyword>
<organism evidence="5 6">
    <name type="scientific">Sulfuriferula nivalis</name>
    <dbReference type="NCBI Taxonomy" id="2675298"/>
    <lineage>
        <taxon>Bacteria</taxon>
        <taxon>Pseudomonadati</taxon>
        <taxon>Pseudomonadota</taxon>
        <taxon>Betaproteobacteria</taxon>
        <taxon>Nitrosomonadales</taxon>
        <taxon>Sulfuricellaceae</taxon>
        <taxon>Sulfuriferula</taxon>
    </lineage>
</organism>